<accession>A0A5S6QX98</accession>
<protein>
    <submittedName>
        <fullName evidence="3">Uncharacterized protein</fullName>
    </submittedName>
</protein>
<evidence type="ECO:0000313" key="2">
    <source>
        <dbReference type="Proteomes" id="UP000046395"/>
    </source>
</evidence>
<reference evidence="3" key="1">
    <citation type="submission" date="2019-12" db="UniProtKB">
        <authorList>
            <consortium name="WormBaseParasite"/>
        </authorList>
    </citation>
    <scope>IDENTIFICATION</scope>
</reference>
<sequence length="604" mass="66433">MNSSWFSTQGFGVLSPNSTYCSLSAVSSDLTRTVRKQSPPKRLESDKQQDTSANARLDFSGNRSGLSNGLKQVHNAISFLLNQQDLLSGKAKVLTEQADVYARLLHSLNKSGSNASLCTVDDVGFGGGNFSDIESVRAGCSKLTDIKHEEPQIPTHKNGLTSCLPSFDAGSKLAELSEQSLEHMCIPDQPEPQVYLKLSKKQEKRLEALRASFQSSERSYFFEEPIASSSPNKSAGTRNRERTSAVVSERFPNAELSSSSISIVNPEMVSFAAATGPSLQLSSDAFSVCKEGNSSPSRRDVSVQVSWKSVSARSASSFNAADEGFSEPTEVLSASDRRETVIERGSSEACVGKVPSIQVDVGTEVKSVPLHAVVALENKESTGRSALSPRGFRLTSKMPFVAGTSTSSSYSVYANAHELLHSVKLNDPSFFDFCSKIKTPISIHKFTLLLIKHLENEIDHLCEDICTDLRIYDRIGEEISACEDKQLQSDLLIRRKEIADRVVRTDFNVRRLQARLKAVRKEMQNMHKGKFNQPCSSRANTFIGTDSWRRPTLASTAKSSGSGLCPSTKRERPNSSETLRDLKTIRELIAKHSYVQQLRYAFQS</sequence>
<dbReference type="Proteomes" id="UP000046395">
    <property type="component" value="Unassembled WGS sequence"/>
</dbReference>
<keyword evidence="2" id="KW-1185">Reference proteome</keyword>
<evidence type="ECO:0000313" key="3">
    <source>
        <dbReference type="WBParaSite" id="TMUE_3000011748.1"/>
    </source>
</evidence>
<feature type="compositionally biased region" description="Polar residues" evidence="1">
    <location>
        <begin position="553"/>
        <end position="562"/>
    </location>
</feature>
<feature type="region of interest" description="Disordered" evidence="1">
    <location>
        <begin position="553"/>
        <end position="577"/>
    </location>
</feature>
<feature type="compositionally biased region" description="Basic and acidic residues" evidence="1">
    <location>
        <begin position="568"/>
        <end position="577"/>
    </location>
</feature>
<name>A0A5S6QX98_TRIMR</name>
<feature type="compositionally biased region" description="Polar residues" evidence="1">
    <location>
        <begin position="227"/>
        <end position="237"/>
    </location>
</feature>
<proteinExistence type="predicted"/>
<feature type="region of interest" description="Disordered" evidence="1">
    <location>
        <begin position="224"/>
        <end position="245"/>
    </location>
</feature>
<evidence type="ECO:0000256" key="1">
    <source>
        <dbReference type="SAM" id="MobiDB-lite"/>
    </source>
</evidence>
<organism evidence="2 3">
    <name type="scientific">Trichuris muris</name>
    <name type="common">Mouse whipworm</name>
    <dbReference type="NCBI Taxonomy" id="70415"/>
    <lineage>
        <taxon>Eukaryota</taxon>
        <taxon>Metazoa</taxon>
        <taxon>Ecdysozoa</taxon>
        <taxon>Nematoda</taxon>
        <taxon>Enoplea</taxon>
        <taxon>Dorylaimia</taxon>
        <taxon>Trichinellida</taxon>
        <taxon>Trichuridae</taxon>
        <taxon>Trichuris</taxon>
    </lineage>
</organism>
<feature type="region of interest" description="Disordered" evidence="1">
    <location>
        <begin position="31"/>
        <end position="60"/>
    </location>
</feature>
<dbReference type="WBParaSite" id="TMUE_3000011748.1">
    <property type="protein sequence ID" value="TMUE_3000011748.1"/>
    <property type="gene ID" value="WBGene00292522"/>
</dbReference>
<dbReference type="AlphaFoldDB" id="A0A5S6QX98"/>